<evidence type="ECO:0000259" key="6">
    <source>
        <dbReference type="PROSITE" id="PS50846"/>
    </source>
</evidence>
<gene>
    <name evidence="8" type="primary">LOC116203255</name>
</gene>
<dbReference type="InterPro" id="IPR036163">
    <property type="entry name" value="HMA_dom_sf"/>
</dbReference>
<dbReference type="RefSeq" id="XP_031390789.1">
    <property type="nucleotide sequence ID" value="XM_031534929.1"/>
</dbReference>
<organism evidence="7 8">
    <name type="scientific">Punica granatum</name>
    <name type="common">Pomegranate</name>
    <dbReference type="NCBI Taxonomy" id="22663"/>
    <lineage>
        <taxon>Eukaryota</taxon>
        <taxon>Viridiplantae</taxon>
        <taxon>Streptophyta</taxon>
        <taxon>Embryophyta</taxon>
        <taxon>Tracheophyta</taxon>
        <taxon>Spermatophyta</taxon>
        <taxon>Magnoliopsida</taxon>
        <taxon>eudicotyledons</taxon>
        <taxon>Gunneridae</taxon>
        <taxon>Pentapetalae</taxon>
        <taxon>rosids</taxon>
        <taxon>malvids</taxon>
        <taxon>Myrtales</taxon>
        <taxon>Lythraceae</taxon>
        <taxon>Punica</taxon>
    </lineage>
</organism>
<reference evidence="7" key="1">
    <citation type="journal article" date="2020" name="Plant Biotechnol. J.">
        <title>The pomegranate (Punica granatum L.) draft genome dissects genetic divergence between soft- and hard-seeded cultivars.</title>
        <authorList>
            <person name="Luo X."/>
            <person name="Li H."/>
            <person name="Wu Z."/>
            <person name="Yao W."/>
            <person name="Zhao P."/>
            <person name="Cao D."/>
            <person name="Yu H."/>
            <person name="Li K."/>
            <person name="Poudel K."/>
            <person name="Zhao D."/>
            <person name="Zhang F."/>
            <person name="Xia X."/>
            <person name="Chen L."/>
            <person name="Wang Q."/>
            <person name="Jing D."/>
            <person name="Cao S."/>
        </authorList>
    </citation>
    <scope>NUCLEOTIDE SEQUENCE [LARGE SCALE GENOMIC DNA]</scope>
    <source>
        <strain evidence="7">cv. Tunisia</strain>
    </source>
</reference>
<name>A0A6P8D8E7_PUNGR</name>
<feature type="domain" description="HMA" evidence="6">
    <location>
        <begin position="104"/>
        <end position="171"/>
    </location>
</feature>
<comment type="similarity">
    <text evidence="5">Belongs to the HIPP family.</text>
</comment>
<dbReference type="InterPro" id="IPR006121">
    <property type="entry name" value="HMA_dom"/>
</dbReference>
<accession>A0A6P8D8E7</accession>
<dbReference type="Pfam" id="PF00403">
    <property type="entry name" value="HMA"/>
    <property type="match status" value="1"/>
</dbReference>
<keyword evidence="3" id="KW-0449">Lipoprotein</keyword>
<proteinExistence type="inferred from homology"/>
<sequence>MAALVKVVSLVLRGFRQTKVPQALEMRTASLPQTDFTVLVCIIWIRICTDTREDRNINSFPFRQSGTIKSFVLVLAGSEDVNPRTHRGLSQGHNAHAGNWVPKIKTYVLKVHVNCQGCRHKVKKLLRKIDGVHKVKIDPEEQLVTVSGIVNPEILVRKLVNSGKHAELLPSIEADSKREIRSLISDLSSMHNDHEPMLPTSYGAKMEENIGIKPWTGDFGHGILNTRTTRNTFPFWDYADTTGKLETRGTFPEYGIGIGRYGDLATGFPSFRYPSFLLQAGSHYNYPPIESMSTGGSHPPMFPLASPDTY</sequence>
<dbReference type="PROSITE" id="PS50846">
    <property type="entry name" value="HMA_2"/>
    <property type="match status" value="1"/>
</dbReference>
<evidence type="ECO:0000256" key="1">
    <source>
        <dbReference type="ARBA" id="ARBA00022481"/>
    </source>
</evidence>
<dbReference type="PANTHER" id="PTHR45868:SF93">
    <property type="entry name" value="OS12G0144600 PROTEIN"/>
    <property type="match status" value="1"/>
</dbReference>
<protein>
    <submittedName>
        <fullName evidence="8">Uncharacterized protein LOC116203255</fullName>
    </submittedName>
</protein>
<dbReference type="Proteomes" id="UP000515151">
    <property type="component" value="Chromosome 4"/>
</dbReference>
<evidence type="ECO:0000313" key="8">
    <source>
        <dbReference type="RefSeq" id="XP_031390789.1"/>
    </source>
</evidence>
<keyword evidence="4" id="KW-0636">Prenylation</keyword>
<evidence type="ECO:0000256" key="2">
    <source>
        <dbReference type="ARBA" id="ARBA00022723"/>
    </source>
</evidence>
<dbReference type="OrthoDB" id="689350at2759"/>
<keyword evidence="1" id="KW-0488">Methylation</keyword>
<reference evidence="8" key="2">
    <citation type="submission" date="2025-08" db="UniProtKB">
        <authorList>
            <consortium name="RefSeq"/>
        </authorList>
    </citation>
    <scope>IDENTIFICATION</scope>
    <source>
        <tissue evidence="8">Leaf</tissue>
    </source>
</reference>
<evidence type="ECO:0000256" key="3">
    <source>
        <dbReference type="ARBA" id="ARBA00023288"/>
    </source>
</evidence>
<evidence type="ECO:0000313" key="7">
    <source>
        <dbReference type="Proteomes" id="UP000515151"/>
    </source>
</evidence>
<keyword evidence="2" id="KW-0479">Metal-binding</keyword>
<dbReference type="Gene3D" id="3.30.70.100">
    <property type="match status" value="1"/>
</dbReference>
<dbReference type="GO" id="GO:0046872">
    <property type="term" value="F:metal ion binding"/>
    <property type="evidence" value="ECO:0007669"/>
    <property type="project" value="UniProtKB-KW"/>
</dbReference>
<dbReference type="AlphaFoldDB" id="A0A6P8D8E7"/>
<evidence type="ECO:0000256" key="4">
    <source>
        <dbReference type="ARBA" id="ARBA00023289"/>
    </source>
</evidence>
<evidence type="ECO:0000256" key="5">
    <source>
        <dbReference type="ARBA" id="ARBA00024045"/>
    </source>
</evidence>
<dbReference type="SUPFAM" id="SSF55008">
    <property type="entry name" value="HMA, heavy metal-associated domain"/>
    <property type="match status" value="1"/>
</dbReference>
<dbReference type="PANTHER" id="PTHR45868">
    <property type="entry name" value="HEAVY METAL-ASSOCIATED ISOPRENYLATED PLANT PROTEIN 33-RELATED"/>
    <property type="match status" value="1"/>
</dbReference>
<keyword evidence="7" id="KW-1185">Reference proteome</keyword>
<dbReference type="CDD" id="cd00371">
    <property type="entry name" value="HMA"/>
    <property type="match status" value="1"/>
</dbReference>
<dbReference type="GeneID" id="116203255"/>